<keyword evidence="2" id="KW-0812">Transmembrane</keyword>
<reference evidence="3 4" key="1">
    <citation type="journal article" date="2010" name="Nature">
        <title>Genome sequencing and analysis of the model grass Brachypodium distachyon.</title>
        <authorList>
            <consortium name="International Brachypodium Initiative"/>
        </authorList>
    </citation>
    <scope>NUCLEOTIDE SEQUENCE [LARGE SCALE GENOMIC DNA]</scope>
    <source>
        <strain evidence="3 4">Bd21</strain>
    </source>
</reference>
<evidence type="ECO:0000313" key="3">
    <source>
        <dbReference type="EMBL" id="PNT69728.1"/>
    </source>
</evidence>
<keyword evidence="2" id="KW-1133">Transmembrane helix</keyword>
<name>A0A2K2D617_BRADI</name>
<evidence type="ECO:0000256" key="2">
    <source>
        <dbReference type="SAM" id="Phobius"/>
    </source>
</evidence>
<sequence length="170" mass="18818">MSRPTARILSFPSPAMEPPPSLAVQDPSPRRGRPLSPRPSPPHNKGGCCASSRASESVTGRCCLKCSGKTRKRKYGGSSRPRGAFRGSGRELPGVGGEEVNTGKLSRVLSCLFYLVSALRQHLTPFLLLDLFLFFGFLLSNQYNSFFRTYNSNYMRLAHDLLIRHIIFLG</sequence>
<keyword evidence="2" id="KW-0472">Membrane</keyword>
<dbReference type="EnsemblPlants" id="PNT69728">
    <property type="protein sequence ID" value="PNT69728"/>
    <property type="gene ID" value="BRADI_3g60444v3"/>
</dbReference>
<proteinExistence type="predicted"/>
<reference evidence="4" key="3">
    <citation type="submission" date="2018-08" db="UniProtKB">
        <authorList>
            <consortium name="EnsemblPlants"/>
        </authorList>
    </citation>
    <scope>IDENTIFICATION</scope>
    <source>
        <strain evidence="4">cv. Bd21</strain>
    </source>
</reference>
<feature type="transmembrane region" description="Helical" evidence="2">
    <location>
        <begin position="122"/>
        <end position="139"/>
    </location>
</feature>
<dbReference type="Gramene" id="PNT69728">
    <property type="protein sequence ID" value="PNT69728"/>
    <property type="gene ID" value="BRADI_3g60444v3"/>
</dbReference>
<gene>
    <name evidence="3" type="ORF">BRADI_3g60444v3</name>
</gene>
<keyword evidence="5" id="KW-1185">Reference proteome</keyword>
<evidence type="ECO:0000313" key="4">
    <source>
        <dbReference type="EnsemblPlants" id="PNT69728"/>
    </source>
</evidence>
<organism evidence="3">
    <name type="scientific">Brachypodium distachyon</name>
    <name type="common">Purple false brome</name>
    <name type="synonym">Trachynia distachya</name>
    <dbReference type="NCBI Taxonomy" id="15368"/>
    <lineage>
        <taxon>Eukaryota</taxon>
        <taxon>Viridiplantae</taxon>
        <taxon>Streptophyta</taxon>
        <taxon>Embryophyta</taxon>
        <taxon>Tracheophyta</taxon>
        <taxon>Spermatophyta</taxon>
        <taxon>Magnoliopsida</taxon>
        <taxon>Liliopsida</taxon>
        <taxon>Poales</taxon>
        <taxon>Poaceae</taxon>
        <taxon>BOP clade</taxon>
        <taxon>Pooideae</taxon>
        <taxon>Stipodae</taxon>
        <taxon>Brachypodieae</taxon>
        <taxon>Brachypodium</taxon>
    </lineage>
</organism>
<dbReference type="EMBL" id="CM000882">
    <property type="protein sequence ID" value="PNT69728.1"/>
    <property type="molecule type" value="Genomic_DNA"/>
</dbReference>
<dbReference type="AlphaFoldDB" id="A0A2K2D617"/>
<feature type="region of interest" description="Disordered" evidence="1">
    <location>
        <begin position="1"/>
        <end position="53"/>
    </location>
</feature>
<evidence type="ECO:0000313" key="5">
    <source>
        <dbReference type="Proteomes" id="UP000008810"/>
    </source>
</evidence>
<dbReference type="InParanoid" id="A0A2K2D617"/>
<evidence type="ECO:0000256" key="1">
    <source>
        <dbReference type="SAM" id="MobiDB-lite"/>
    </source>
</evidence>
<dbReference type="Proteomes" id="UP000008810">
    <property type="component" value="Chromosome 3"/>
</dbReference>
<protein>
    <submittedName>
        <fullName evidence="3 4">Uncharacterized protein</fullName>
    </submittedName>
</protein>
<accession>A0A2K2D617</accession>
<reference evidence="3" key="2">
    <citation type="submission" date="2017-06" db="EMBL/GenBank/DDBJ databases">
        <title>WGS assembly of Brachypodium distachyon.</title>
        <authorList>
            <consortium name="The International Brachypodium Initiative"/>
            <person name="Lucas S."/>
            <person name="Harmon-Smith M."/>
            <person name="Lail K."/>
            <person name="Tice H."/>
            <person name="Grimwood J."/>
            <person name="Bruce D."/>
            <person name="Barry K."/>
            <person name="Shu S."/>
            <person name="Lindquist E."/>
            <person name="Wang M."/>
            <person name="Pitluck S."/>
            <person name="Vogel J.P."/>
            <person name="Garvin D.F."/>
            <person name="Mockler T.C."/>
            <person name="Schmutz J."/>
            <person name="Rokhsar D."/>
            <person name="Bevan M.W."/>
        </authorList>
    </citation>
    <scope>NUCLEOTIDE SEQUENCE</scope>
    <source>
        <strain evidence="3">Bd21</strain>
    </source>
</reference>